<evidence type="ECO:0000313" key="5">
    <source>
        <dbReference type="Proteomes" id="UP001322138"/>
    </source>
</evidence>
<dbReference type="PANTHER" id="PTHR10102">
    <property type="entry name" value="DNA-DIRECTED RNA POLYMERASE, MITOCHONDRIAL"/>
    <property type="match status" value="1"/>
</dbReference>
<dbReference type="InterPro" id="IPR002092">
    <property type="entry name" value="DNA-dir_Rpol_phage-type"/>
</dbReference>
<keyword evidence="5" id="KW-1185">Reference proteome</keyword>
<dbReference type="Proteomes" id="UP001322138">
    <property type="component" value="Unassembled WGS sequence"/>
</dbReference>
<name>A0ABR0F4J2_9PEZI</name>
<dbReference type="SUPFAM" id="SSF56672">
    <property type="entry name" value="DNA/RNA polymerases"/>
    <property type="match status" value="1"/>
</dbReference>
<comment type="subcellular location">
    <subcellularLocation>
        <location evidence="2">Mitochondrion</location>
    </subcellularLocation>
</comment>
<evidence type="ECO:0000313" key="4">
    <source>
        <dbReference type="EMBL" id="KAK4638718.1"/>
    </source>
</evidence>
<dbReference type="GeneID" id="87892736"/>
<sequence length="198" mass="23498">MEFINTKIKLSLEEQKYYYLSSWIRDNKDLVEKLLNNIFQFSLGQKISIFTKEVDLLDMETITLGYKEKSIVWKPTNKVLKVLPKIESVLVLPKRIPMIVKPKPYTNRVNGGYLINDVRFNMDIVKQKWNVRERSQILDFNKIYDIVNNLSSVEYKINTKVLDFIKLYGSDYFEKELIDSSYIHTLLEKSKLTKKEKV</sequence>
<dbReference type="EMBL" id="JAFFGZ010000010">
    <property type="protein sequence ID" value="KAK4638718.1"/>
    <property type="molecule type" value="Genomic_DNA"/>
</dbReference>
<dbReference type="PANTHER" id="PTHR10102:SF0">
    <property type="entry name" value="DNA-DIRECTED RNA POLYMERASE, MITOCHONDRIAL"/>
    <property type="match status" value="1"/>
</dbReference>
<evidence type="ECO:0000256" key="3">
    <source>
        <dbReference type="ARBA" id="ARBA00023128"/>
    </source>
</evidence>
<comment type="caution">
    <text evidence="4">The sequence shown here is derived from an EMBL/GenBank/DDBJ whole genome shotgun (WGS) entry which is preliminary data.</text>
</comment>
<evidence type="ECO:0000256" key="2">
    <source>
        <dbReference type="ARBA" id="ARBA00004173"/>
    </source>
</evidence>
<dbReference type="RefSeq" id="XP_062727694.1">
    <property type="nucleotide sequence ID" value="NW_026946358.1"/>
</dbReference>
<keyword evidence="3 4" id="KW-0496">Mitochondrion</keyword>
<protein>
    <submittedName>
        <fullName evidence="4">Uncharacterized protein</fullName>
    </submittedName>
</protein>
<accession>A0ABR0F4J2</accession>
<geneLocation type="mitochondrion" evidence="4"/>
<reference evidence="4 5" key="1">
    <citation type="journal article" date="2023" name="bioRxiv">
        <title>High-quality genome assemblies of four members of thePodospora anserinaspecies complex.</title>
        <authorList>
            <person name="Ament-Velasquez S.L."/>
            <person name="Vogan A.A."/>
            <person name="Wallerman O."/>
            <person name="Hartmann F."/>
            <person name="Gautier V."/>
            <person name="Silar P."/>
            <person name="Giraud T."/>
            <person name="Johannesson H."/>
        </authorList>
    </citation>
    <scope>NUCLEOTIDE SEQUENCE [LARGE SCALE GENOMIC DNA]</scope>
    <source>
        <strain evidence="4 5">CBS 112042</strain>
    </source>
</reference>
<dbReference type="InterPro" id="IPR037159">
    <property type="entry name" value="RNA_POL_N_sf"/>
</dbReference>
<evidence type="ECO:0000256" key="1">
    <source>
        <dbReference type="ARBA" id="ARBA00004026"/>
    </source>
</evidence>
<comment type="function">
    <text evidence="1">DNA-dependent RNA polymerase catalyzes the transcription of DNA into RNA using the four ribonucleoside triphosphates as substrates.</text>
</comment>
<dbReference type="InterPro" id="IPR043502">
    <property type="entry name" value="DNA/RNA_pol_sf"/>
</dbReference>
<proteinExistence type="predicted"/>
<organism evidence="4 5">
    <name type="scientific">Podospora bellae-mahoneyi</name>
    <dbReference type="NCBI Taxonomy" id="2093777"/>
    <lineage>
        <taxon>Eukaryota</taxon>
        <taxon>Fungi</taxon>
        <taxon>Dikarya</taxon>
        <taxon>Ascomycota</taxon>
        <taxon>Pezizomycotina</taxon>
        <taxon>Sordariomycetes</taxon>
        <taxon>Sordariomycetidae</taxon>
        <taxon>Sordariales</taxon>
        <taxon>Podosporaceae</taxon>
        <taxon>Podospora</taxon>
    </lineage>
</organism>
<dbReference type="Gene3D" id="1.10.1320.10">
    <property type="entry name" value="DNA-directed RNA polymerase, N-terminal domain"/>
    <property type="match status" value="1"/>
</dbReference>
<gene>
    <name evidence="4" type="ORF">QC761_0114820</name>
</gene>